<dbReference type="GO" id="GO:0003735">
    <property type="term" value="F:structural constituent of ribosome"/>
    <property type="evidence" value="ECO:0007669"/>
    <property type="project" value="InterPro"/>
</dbReference>
<evidence type="ECO:0000256" key="3">
    <source>
        <dbReference type="ARBA" id="ARBA00022884"/>
    </source>
</evidence>
<keyword evidence="11" id="KW-1185">Reference proteome</keyword>
<organism evidence="10 11">
    <name type="scientific">Rhodothermus marinus (strain ATCC 43812 / DSM 4252 / R-10)</name>
    <name type="common">Rhodothermus obamensis</name>
    <dbReference type="NCBI Taxonomy" id="518766"/>
    <lineage>
        <taxon>Bacteria</taxon>
        <taxon>Pseudomonadati</taxon>
        <taxon>Rhodothermota</taxon>
        <taxon>Rhodothermia</taxon>
        <taxon>Rhodothermales</taxon>
        <taxon>Rhodothermaceae</taxon>
        <taxon>Rhodothermus</taxon>
    </lineage>
</organism>
<dbReference type="STRING" id="518766.Rmar_0856"/>
<dbReference type="GO" id="GO:0006412">
    <property type="term" value="P:translation"/>
    <property type="evidence" value="ECO:0007669"/>
    <property type="project" value="UniProtKB-UniRule"/>
</dbReference>
<gene>
    <name evidence="8" type="primary">rpsH</name>
    <name evidence="10" type="ordered locus">Rmar_0856</name>
</gene>
<dbReference type="InterPro" id="IPR035987">
    <property type="entry name" value="Ribosomal_uS8_sf"/>
</dbReference>
<sequence length="133" mass="14960">MSGITDPIADYLARLRNAQMARKVYVDVPASKLKRAITQILVDKGYVQRYLDIDDGKQGLLRIYLKYDRNGNPAIRELQRVSKPGRRQYVGADELPRVRNGLGIAIISTSQGVMTDKEARKLHIGGEVLAYVF</sequence>
<dbReference type="KEGG" id="rmr:Rmar_0856"/>
<evidence type="ECO:0000256" key="5">
    <source>
        <dbReference type="ARBA" id="ARBA00023274"/>
    </source>
</evidence>
<reference evidence="10 11" key="1">
    <citation type="journal article" date="2009" name="Stand. Genomic Sci.">
        <title>Complete genome sequence of Rhodothermus marinus type strain (R-10).</title>
        <authorList>
            <person name="Nolan M."/>
            <person name="Tindall B.J."/>
            <person name="Pomrenke H."/>
            <person name="Lapidus A."/>
            <person name="Copeland A."/>
            <person name="Glavina Del Rio T."/>
            <person name="Lucas S."/>
            <person name="Chen F."/>
            <person name="Tice H."/>
            <person name="Cheng J.F."/>
            <person name="Saunders E."/>
            <person name="Han C."/>
            <person name="Bruce D."/>
            <person name="Goodwin L."/>
            <person name="Chain P."/>
            <person name="Pitluck S."/>
            <person name="Ovchinikova G."/>
            <person name="Pati A."/>
            <person name="Ivanova N."/>
            <person name="Mavromatis K."/>
            <person name="Chen A."/>
            <person name="Palaniappan K."/>
            <person name="Land M."/>
            <person name="Hauser L."/>
            <person name="Chang Y.J."/>
            <person name="Jeffries C.D."/>
            <person name="Brettin T."/>
            <person name="Goker M."/>
            <person name="Bristow J."/>
            <person name="Eisen J.A."/>
            <person name="Markowitz V."/>
            <person name="Hugenholtz P."/>
            <person name="Kyrpides N.C."/>
            <person name="Klenk H.P."/>
            <person name="Detter J.C."/>
        </authorList>
    </citation>
    <scope>NUCLEOTIDE SEQUENCE [LARGE SCALE GENOMIC DNA]</scope>
    <source>
        <strain evidence="11">ATCC 43812 / DSM 4252 / R-10</strain>
    </source>
</reference>
<protein>
    <recommendedName>
        <fullName evidence="6 8">Small ribosomal subunit protein uS8</fullName>
    </recommendedName>
</protein>
<dbReference type="FunFam" id="3.30.1490.10:FF:000001">
    <property type="entry name" value="30S ribosomal protein S8"/>
    <property type="match status" value="1"/>
</dbReference>
<dbReference type="RefSeq" id="WP_012843365.1">
    <property type="nucleotide sequence ID" value="NC_013501.1"/>
</dbReference>
<dbReference type="GO" id="GO:0005737">
    <property type="term" value="C:cytoplasm"/>
    <property type="evidence" value="ECO:0007669"/>
    <property type="project" value="UniProtKB-ARBA"/>
</dbReference>
<dbReference type="AlphaFoldDB" id="D0MGW8"/>
<dbReference type="HAMAP" id="MF_01302_B">
    <property type="entry name" value="Ribosomal_uS8_B"/>
    <property type="match status" value="1"/>
</dbReference>
<proteinExistence type="inferred from homology"/>
<dbReference type="Gene3D" id="3.30.1370.30">
    <property type="match status" value="1"/>
</dbReference>
<comment type="function">
    <text evidence="8">One of the primary rRNA binding proteins, it binds directly to 16S rRNA central domain where it helps coordinate assembly of the platform of the 30S subunit.</text>
</comment>
<keyword evidence="5 8" id="KW-0687">Ribonucleoprotein</keyword>
<keyword evidence="2 8" id="KW-0699">rRNA-binding</keyword>
<dbReference type="SUPFAM" id="SSF56047">
    <property type="entry name" value="Ribosomal protein S8"/>
    <property type="match status" value="1"/>
</dbReference>
<evidence type="ECO:0000256" key="1">
    <source>
        <dbReference type="ARBA" id="ARBA00006471"/>
    </source>
</evidence>
<evidence type="ECO:0000256" key="7">
    <source>
        <dbReference type="ARBA" id="ARBA00046740"/>
    </source>
</evidence>
<comment type="similarity">
    <text evidence="1 8 9">Belongs to the universal ribosomal protein uS8 family.</text>
</comment>
<dbReference type="OrthoDB" id="9802617at2"/>
<keyword evidence="4 8" id="KW-0689">Ribosomal protein</keyword>
<dbReference type="InterPro" id="IPR047863">
    <property type="entry name" value="Ribosomal_uS8_CS"/>
</dbReference>
<dbReference type="eggNOG" id="COG0096">
    <property type="taxonomic scope" value="Bacteria"/>
</dbReference>
<dbReference type="HOGENOM" id="CLU_098428_0_2_10"/>
<dbReference type="InterPro" id="IPR000630">
    <property type="entry name" value="Ribosomal_uS8"/>
</dbReference>
<dbReference type="Proteomes" id="UP000002221">
    <property type="component" value="Chromosome"/>
</dbReference>
<dbReference type="Pfam" id="PF00410">
    <property type="entry name" value="Ribosomal_S8"/>
    <property type="match status" value="1"/>
</dbReference>
<dbReference type="PROSITE" id="PS00053">
    <property type="entry name" value="RIBOSOMAL_S8"/>
    <property type="match status" value="1"/>
</dbReference>
<comment type="subunit">
    <text evidence="7 8">Part of the 30S ribosomal subunit. Contacts proteins S5 and S12.</text>
</comment>
<dbReference type="PANTHER" id="PTHR11758">
    <property type="entry name" value="40S RIBOSOMAL PROTEIN S15A"/>
    <property type="match status" value="1"/>
</dbReference>
<dbReference type="Gene3D" id="3.30.1490.10">
    <property type="match status" value="1"/>
</dbReference>
<evidence type="ECO:0000313" key="11">
    <source>
        <dbReference type="Proteomes" id="UP000002221"/>
    </source>
</evidence>
<evidence type="ECO:0000256" key="9">
    <source>
        <dbReference type="RuleBase" id="RU003660"/>
    </source>
</evidence>
<evidence type="ECO:0000256" key="4">
    <source>
        <dbReference type="ARBA" id="ARBA00022980"/>
    </source>
</evidence>
<dbReference type="FunFam" id="3.30.1370.30:FF:000002">
    <property type="entry name" value="30S ribosomal protein S8"/>
    <property type="match status" value="1"/>
</dbReference>
<keyword evidence="3 8" id="KW-0694">RNA-binding</keyword>
<evidence type="ECO:0000256" key="6">
    <source>
        <dbReference type="ARBA" id="ARBA00035258"/>
    </source>
</evidence>
<dbReference type="GO" id="GO:0005840">
    <property type="term" value="C:ribosome"/>
    <property type="evidence" value="ECO:0007669"/>
    <property type="project" value="UniProtKB-KW"/>
</dbReference>
<dbReference type="EMBL" id="CP001807">
    <property type="protein sequence ID" value="ACY47753.1"/>
    <property type="molecule type" value="Genomic_DNA"/>
</dbReference>
<evidence type="ECO:0000256" key="2">
    <source>
        <dbReference type="ARBA" id="ARBA00022730"/>
    </source>
</evidence>
<evidence type="ECO:0000256" key="8">
    <source>
        <dbReference type="HAMAP-Rule" id="MF_01302"/>
    </source>
</evidence>
<evidence type="ECO:0000313" key="10">
    <source>
        <dbReference type="EMBL" id="ACY47753.1"/>
    </source>
</evidence>
<accession>D0MGW8</accession>
<dbReference type="GO" id="GO:1990904">
    <property type="term" value="C:ribonucleoprotein complex"/>
    <property type="evidence" value="ECO:0007669"/>
    <property type="project" value="UniProtKB-KW"/>
</dbReference>
<dbReference type="GO" id="GO:0019843">
    <property type="term" value="F:rRNA binding"/>
    <property type="evidence" value="ECO:0007669"/>
    <property type="project" value="UniProtKB-UniRule"/>
</dbReference>
<name>D0MGW8_RHOM4</name>
<dbReference type="NCBIfam" id="NF001109">
    <property type="entry name" value="PRK00136.1"/>
    <property type="match status" value="1"/>
</dbReference>